<sequence>MNKDSKIYIAGHTGLVGSALLKELTKQGYYNILTRTHKELDLLNQHDVDGFFREEKPDFVFFAAAKMGGMMEQIQRRADFLYLNLMMQTNIIQSSYMHNVKKMLYLGSICVYPEKASLPIHEDSMLTGELQYINEPYALAKITGSKMCEFYNQQYGTNFISLMLTSIYGPNDNFNLETAHVFPAIFRKIYLGKLLKEKQYDSLLNELQVEQLEYAKEYLSKMGISEEFVILFGTGNPKREFIYIDDVVSAAIFSMYNINYKDIKKDKNVHINIGTGVEFSIKEVAFEIAKVMGYNGDILFDSSKPDGTMRKIIDCSKIHSLGWKHKIELNEGIKMMYDWYLNSRNKEVKTHIRGGYRIICIYSPYSDTYKEVA</sequence>
<dbReference type="InterPro" id="IPR028614">
    <property type="entry name" value="GDP_fucose/colitose_synth"/>
</dbReference>
<evidence type="ECO:0000313" key="7">
    <source>
        <dbReference type="EMBL" id="QKF79234.1"/>
    </source>
</evidence>
<dbReference type="GO" id="GO:0050577">
    <property type="term" value="F:GDP-L-fucose synthase activity"/>
    <property type="evidence" value="ECO:0007669"/>
    <property type="project" value="UniProtKB-UniRule"/>
</dbReference>
<feature type="binding site" evidence="5">
    <location>
        <position position="141"/>
    </location>
    <ligand>
        <name>NADP(+)</name>
        <dbReference type="ChEBI" id="CHEBI:58349"/>
    </ligand>
</feature>
<feature type="binding site" evidence="5">
    <location>
        <position position="239"/>
    </location>
    <ligand>
        <name>substrate</name>
    </ligand>
</feature>
<keyword evidence="4 5" id="KW-0413">Isomerase</keyword>
<feature type="binding site" evidence="5">
    <location>
        <position position="188"/>
    </location>
    <ligand>
        <name>substrate</name>
    </ligand>
</feature>
<dbReference type="GO" id="GO:0070401">
    <property type="term" value="F:NADP+ binding"/>
    <property type="evidence" value="ECO:0007669"/>
    <property type="project" value="UniProtKB-UniRule"/>
</dbReference>
<feature type="active site" description="Proton donor/acceptor" evidence="5">
    <location>
        <position position="137"/>
    </location>
</feature>
<name>A0A7L5HPR9_9BACT</name>
<comment type="catalytic activity">
    <reaction evidence="5">
        <text>GDP-beta-L-fucose + NADP(+) = GDP-4-dehydro-alpha-D-rhamnose + NADPH + H(+)</text>
        <dbReference type="Rhea" id="RHEA:18885"/>
        <dbReference type="ChEBI" id="CHEBI:15378"/>
        <dbReference type="ChEBI" id="CHEBI:57273"/>
        <dbReference type="ChEBI" id="CHEBI:57783"/>
        <dbReference type="ChEBI" id="CHEBI:57964"/>
        <dbReference type="ChEBI" id="CHEBI:58349"/>
        <dbReference type="EC" id="1.1.1.271"/>
    </reaction>
</comment>
<keyword evidence="2 5" id="KW-0521">NADP</keyword>
<feature type="domain" description="NAD-dependent epimerase/dehydratase" evidence="6">
    <location>
        <begin position="7"/>
        <end position="274"/>
    </location>
</feature>
<feature type="binding site" evidence="5">
    <location>
        <begin position="11"/>
        <end position="17"/>
    </location>
    <ligand>
        <name>NADP(+)</name>
        <dbReference type="ChEBI" id="CHEBI:58349"/>
    </ligand>
</feature>
<dbReference type="SUPFAM" id="SSF51735">
    <property type="entry name" value="NAD(P)-binding Rossmann-fold domains"/>
    <property type="match status" value="1"/>
</dbReference>
<evidence type="ECO:0000313" key="8">
    <source>
        <dbReference type="Proteomes" id="UP000509246"/>
    </source>
</evidence>
<dbReference type="PANTHER" id="PTHR43238:SF1">
    <property type="entry name" value="GDP-L-FUCOSE SYNTHASE"/>
    <property type="match status" value="1"/>
</dbReference>
<accession>A0A7L5HPR9</accession>
<proteinExistence type="inferred from homology"/>
<gene>
    <name evidence="5" type="primary">fcl</name>
    <name evidence="7" type="ORF">CARM_0278</name>
</gene>
<dbReference type="PANTHER" id="PTHR43238">
    <property type="entry name" value="GDP-L-FUCOSE SYNTHASE"/>
    <property type="match status" value="1"/>
</dbReference>
<dbReference type="HAMAP" id="MF_00956">
    <property type="entry name" value="GDP_fucose_synth"/>
    <property type="match status" value="1"/>
</dbReference>
<dbReference type="Gene3D" id="3.40.50.720">
    <property type="entry name" value="NAD(P)-binding Rossmann-like Domain"/>
    <property type="match status" value="1"/>
</dbReference>
<evidence type="ECO:0000256" key="5">
    <source>
        <dbReference type="HAMAP-Rule" id="MF_00956"/>
    </source>
</evidence>
<dbReference type="GO" id="GO:0042351">
    <property type="term" value="P:'de novo' GDP-L-fucose biosynthetic process"/>
    <property type="evidence" value="ECO:0007669"/>
    <property type="project" value="UniProtKB-UniRule"/>
</dbReference>
<feature type="binding site" evidence="5">
    <location>
        <position position="180"/>
    </location>
    <ligand>
        <name>NADP(+)</name>
        <dbReference type="ChEBI" id="CHEBI:58349"/>
    </ligand>
</feature>
<feature type="binding site" evidence="5">
    <location>
        <position position="306"/>
    </location>
    <ligand>
        <name>substrate</name>
    </ligand>
</feature>
<dbReference type="CDD" id="cd05239">
    <property type="entry name" value="GDP_FS_SDR_e"/>
    <property type="match status" value="1"/>
</dbReference>
<comment type="pathway">
    <text evidence="5">Nucleotide-sugar biosynthesis; GDP-L-fucose biosynthesis via de novo pathway; GDP-L-fucose from GDP-alpha-D-mannose: step 2/2.</text>
</comment>
<keyword evidence="3 5" id="KW-0560">Oxidoreductase</keyword>
<evidence type="ECO:0000256" key="3">
    <source>
        <dbReference type="ARBA" id="ARBA00023002"/>
    </source>
</evidence>
<dbReference type="AlphaFoldDB" id="A0A7L5HPR9"/>
<comment type="similarity">
    <text evidence="1 5">Belongs to the NAD(P)-dependent epimerase/dehydratase family. Fucose synthase subfamily.</text>
</comment>
<dbReference type="InterPro" id="IPR001509">
    <property type="entry name" value="Epimerase_deHydtase"/>
</dbReference>
<protein>
    <recommendedName>
        <fullName evidence="5">GDP-L-fucose synthase</fullName>
        <ecNumber evidence="5">1.1.1.271</ecNumber>
    </recommendedName>
    <alternativeName>
        <fullName evidence="5">GDP-4-keto-6-deoxy-D-mannose-3,5-epimerase-4-reductase</fullName>
    </alternativeName>
</protein>
<dbReference type="InterPro" id="IPR036291">
    <property type="entry name" value="NAD(P)-bd_dom_sf"/>
</dbReference>
<dbReference type="GO" id="GO:0016853">
    <property type="term" value="F:isomerase activity"/>
    <property type="evidence" value="ECO:0007669"/>
    <property type="project" value="UniProtKB-KW"/>
</dbReference>
<evidence type="ECO:0000256" key="1">
    <source>
        <dbReference type="ARBA" id="ARBA00005959"/>
    </source>
</evidence>
<dbReference type="Proteomes" id="UP000509246">
    <property type="component" value="Chromosome"/>
</dbReference>
<evidence type="ECO:0000256" key="2">
    <source>
        <dbReference type="ARBA" id="ARBA00022857"/>
    </source>
</evidence>
<feature type="site" description="Important for catalytic activity" evidence="5">
    <location>
        <position position="110"/>
    </location>
</feature>
<keyword evidence="5" id="KW-0511">Multifunctional enzyme</keyword>
<dbReference type="Gene3D" id="3.90.25.10">
    <property type="entry name" value="UDP-galactose 4-epimerase, domain 1"/>
    <property type="match status" value="1"/>
</dbReference>
<dbReference type="KEGG" id="carm:CARM_0278"/>
<keyword evidence="8" id="KW-1185">Reference proteome</keyword>
<comment type="function">
    <text evidence="5">Catalyzes the two-step NADP-dependent conversion of GDP-4-dehydro-6-deoxy-D-mannose to GDP-fucose, involving an epimerase and a reductase reaction.</text>
</comment>
<organism evidence="7 8">
    <name type="scientific">Campylobacter armoricus</name>
    <dbReference type="NCBI Taxonomy" id="2505970"/>
    <lineage>
        <taxon>Bacteria</taxon>
        <taxon>Pseudomonadati</taxon>
        <taxon>Campylobacterota</taxon>
        <taxon>Epsilonproteobacteria</taxon>
        <taxon>Campylobacterales</taxon>
        <taxon>Campylobacteraceae</taxon>
        <taxon>Campylobacter</taxon>
    </lineage>
</organism>
<evidence type="ECO:0000259" key="6">
    <source>
        <dbReference type="Pfam" id="PF01370"/>
    </source>
</evidence>
<feature type="site" description="Important for catalytic activity" evidence="5">
    <location>
        <position position="108"/>
    </location>
</feature>
<dbReference type="EC" id="1.1.1.271" evidence="5"/>
<comment type="caution">
    <text evidence="5">Lacks conserved residue(s) required for the propagation of feature annotation.</text>
</comment>
<dbReference type="GeneID" id="56586010"/>
<reference evidence="7 8" key="1">
    <citation type="submission" date="2020-05" db="EMBL/GenBank/DDBJ databases">
        <title>Complete genome sequencing of Campylobacter and Arcobacter type strains.</title>
        <authorList>
            <person name="Miller W.G."/>
            <person name="Yee E."/>
        </authorList>
    </citation>
    <scope>NUCLEOTIDE SEQUENCE [LARGE SCALE GENOMIC DNA]</scope>
    <source>
        <strain evidence="7 8">CCUG 73571</strain>
    </source>
</reference>
<dbReference type="EMBL" id="CP053825">
    <property type="protein sequence ID" value="QKF79234.1"/>
    <property type="molecule type" value="Genomic_DNA"/>
</dbReference>
<evidence type="ECO:0000256" key="4">
    <source>
        <dbReference type="ARBA" id="ARBA00023235"/>
    </source>
</evidence>
<dbReference type="RefSeq" id="WP_176300983.1">
    <property type="nucleotide sequence ID" value="NZ_CP053825.1"/>
</dbReference>
<dbReference type="Pfam" id="PF01370">
    <property type="entry name" value="Epimerase"/>
    <property type="match status" value="1"/>
</dbReference>
<dbReference type="UniPathway" id="UPA00128">
    <property type="reaction ID" value="UER00191"/>
</dbReference>